<proteinExistence type="predicted"/>
<evidence type="ECO:0000313" key="2">
    <source>
        <dbReference type="Proteomes" id="UP000824890"/>
    </source>
</evidence>
<gene>
    <name evidence="1" type="ORF">HID58_053669</name>
</gene>
<dbReference type="Proteomes" id="UP000824890">
    <property type="component" value="Unassembled WGS sequence"/>
</dbReference>
<keyword evidence="2" id="KW-1185">Reference proteome</keyword>
<accession>A0ABQ8AFB5</accession>
<evidence type="ECO:0000313" key="1">
    <source>
        <dbReference type="EMBL" id="KAH0891240.1"/>
    </source>
</evidence>
<protein>
    <submittedName>
        <fullName evidence="1">Uncharacterized protein</fullName>
    </submittedName>
</protein>
<organism evidence="1 2">
    <name type="scientific">Brassica napus</name>
    <name type="common">Rape</name>
    <dbReference type="NCBI Taxonomy" id="3708"/>
    <lineage>
        <taxon>Eukaryota</taxon>
        <taxon>Viridiplantae</taxon>
        <taxon>Streptophyta</taxon>
        <taxon>Embryophyta</taxon>
        <taxon>Tracheophyta</taxon>
        <taxon>Spermatophyta</taxon>
        <taxon>Magnoliopsida</taxon>
        <taxon>eudicotyledons</taxon>
        <taxon>Gunneridae</taxon>
        <taxon>Pentapetalae</taxon>
        <taxon>rosids</taxon>
        <taxon>malvids</taxon>
        <taxon>Brassicales</taxon>
        <taxon>Brassicaceae</taxon>
        <taxon>Brassiceae</taxon>
        <taxon>Brassica</taxon>
    </lineage>
</organism>
<comment type="caution">
    <text evidence="1">The sequence shown here is derived from an EMBL/GenBank/DDBJ whole genome shotgun (WGS) entry which is preliminary data.</text>
</comment>
<reference evidence="1 2" key="1">
    <citation type="submission" date="2021-05" db="EMBL/GenBank/DDBJ databases">
        <title>Genome Assembly of Synthetic Allotetraploid Brassica napus Reveals Homoeologous Exchanges between Subgenomes.</title>
        <authorList>
            <person name="Davis J.T."/>
        </authorList>
    </citation>
    <scope>NUCLEOTIDE SEQUENCE [LARGE SCALE GENOMIC DNA]</scope>
    <source>
        <strain evidence="2">cv. Da-Ae</strain>
        <tissue evidence="1">Seedling</tissue>
    </source>
</reference>
<sequence>GESNAVDAAVELSQRECDKDSNVADFSSQTEILLPIDRLATEGKGLLPTSETIKPFNMSSRCSAVDNMGMVNRDVEADDELKSCSCSFCRKVFV</sequence>
<feature type="non-terminal residue" evidence="1">
    <location>
        <position position="1"/>
    </location>
</feature>
<name>A0ABQ8AFB5_BRANA</name>
<dbReference type="EMBL" id="JAGKQM010000013">
    <property type="protein sequence ID" value="KAH0891240.1"/>
    <property type="molecule type" value="Genomic_DNA"/>
</dbReference>